<feature type="chain" id="PRO_5020510461" evidence="2">
    <location>
        <begin position="23"/>
        <end position="369"/>
    </location>
</feature>
<dbReference type="InterPro" id="IPR049712">
    <property type="entry name" value="Poly_export"/>
</dbReference>
<dbReference type="Pfam" id="PF02563">
    <property type="entry name" value="Poly_export"/>
    <property type="match status" value="1"/>
</dbReference>
<dbReference type="RefSeq" id="WP_133395761.1">
    <property type="nucleotide sequence ID" value="NZ_SNAA01000003.1"/>
</dbReference>
<keyword evidence="5" id="KW-1185">Reference proteome</keyword>
<name>A0A4R6ACT0_9RHOB</name>
<dbReference type="Gene3D" id="3.30.1950.10">
    <property type="entry name" value="wza like domain"/>
    <property type="match status" value="1"/>
</dbReference>
<dbReference type="GO" id="GO:0015159">
    <property type="term" value="F:polysaccharide transmembrane transporter activity"/>
    <property type="evidence" value="ECO:0007669"/>
    <property type="project" value="InterPro"/>
</dbReference>
<evidence type="ECO:0000256" key="1">
    <source>
        <dbReference type="ARBA" id="ARBA00022729"/>
    </source>
</evidence>
<comment type="caution">
    <text evidence="4">The sequence shown here is derived from an EMBL/GenBank/DDBJ whole genome shotgun (WGS) entry which is preliminary data.</text>
</comment>
<proteinExistence type="predicted"/>
<organism evidence="4 5">
    <name type="scientific">Palleronia sediminis</name>
    <dbReference type="NCBI Taxonomy" id="2547833"/>
    <lineage>
        <taxon>Bacteria</taxon>
        <taxon>Pseudomonadati</taxon>
        <taxon>Pseudomonadota</taxon>
        <taxon>Alphaproteobacteria</taxon>
        <taxon>Rhodobacterales</taxon>
        <taxon>Roseobacteraceae</taxon>
        <taxon>Palleronia</taxon>
    </lineage>
</organism>
<evidence type="ECO:0000259" key="3">
    <source>
        <dbReference type="Pfam" id="PF02563"/>
    </source>
</evidence>
<gene>
    <name evidence="4" type="ORF">E2L08_03920</name>
</gene>
<feature type="signal peptide" evidence="2">
    <location>
        <begin position="1"/>
        <end position="22"/>
    </location>
</feature>
<sequence>MIHPRFGLAVCALAISILPACAGLPRGAAMRSEINLNQSEAGDYAYYEVTRATLPRIASWPSVNPERSDGWPKASAGSIGQVIQPGDTVAVRIFDSSENSLLTPAGARDSNLGEMMVSPSGSVFIPYVGNVKISGMSPQKAREAIQYQLGLVAPSAQVQLALTEGLQNSVNIVSGVSAPGVYPLKSRNVTVLGAIGVAGGVASGTRNPRVMIQRGSALYAKSLNTLYDTPSLNALVHPGDTLIVEEDDRYFLALGAAGQEELVYFQKDTISALEAVTLMGGLMDSRADPEGVLILREYPADMVGMGAGRPEKQRVVFSIDLTSAEGLFSAQNMQIMPEDVVLATESAVGSLQVALALLGATVGLANQVN</sequence>
<feature type="domain" description="Polysaccharide export protein N-terminal" evidence="3">
    <location>
        <begin position="82"/>
        <end position="160"/>
    </location>
</feature>
<dbReference type="OrthoDB" id="7198507at2"/>
<reference evidence="4 5" key="1">
    <citation type="submission" date="2019-03" db="EMBL/GenBank/DDBJ databases">
        <title>Primorskyibacter sp. SS33 isolated from sediments.</title>
        <authorList>
            <person name="Xunke S."/>
        </authorList>
    </citation>
    <scope>NUCLEOTIDE SEQUENCE [LARGE SCALE GENOMIC DNA]</scope>
    <source>
        <strain evidence="4 5">SS33</strain>
    </source>
</reference>
<dbReference type="InterPro" id="IPR003715">
    <property type="entry name" value="Poly_export_N"/>
</dbReference>
<accession>A0A4R6ACT0</accession>
<dbReference type="Gene3D" id="3.10.560.10">
    <property type="entry name" value="Outer membrane lipoprotein wza domain like"/>
    <property type="match status" value="2"/>
</dbReference>
<evidence type="ECO:0000313" key="5">
    <source>
        <dbReference type="Proteomes" id="UP000295701"/>
    </source>
</evidence>
<evidence type="ECO:0000313" key="4">
    <source>
        <dbReference type="EMBL" id="TDL81811.1"/>
    </source>
</evidence>
<dbReference type="PANTHER" id="PTHR33619">
    <property type="entry name" value="POLYSACCHARIDE EXPORT PROTEIN GFCE-RELATED"/>
    <property type="match status" value="1"/>
</dbReference>
<dbReference type="EMBL" id="SNAA01000003">
    <property type="protein sequence ID" value="TDL81811.1"/>
    <property type="molecule type" value="Genomic_DNA"/>
</dbReference>
<evidence type="ECO:0000256" key="2">
    <source>
        <dbReference type="SAM" id="SignalP"/>
    </source>
</evidence>
<dbReference type="AlphaFoldDB" id="A0A4R6ACT0"/>
<keyword evidence="1 2" id="KW-0732">Signal</keyword>
<dbReference type="PANTHER" id="PTHR33619:SF3">
    <property type="entry name" value="POLYSACCHARIDE EXPORT PROTEIN GFCE-RELATED"/>
    <property type="match status" value="1"/>
</dbReference>
<protein>
    <submittedName>
        <fullName evidence="4">Polysaccharide export protein</fullName>
    </submittedName>
</protein>
<dbReference type="Proteomes" id="UP000295701">
    <property type="component" value="Unassembled WGS sequence"/>
</dbReference>